<feature type="non-terminal residue" evidence="3">
    <location>
        <position position="1"/>
    </location>
</feature>
<keyword evidence="1" id="KW-0547">Nucleotide-binding</keyword>
<dbReference type="Pfam" id="PF00025">
    <property type="entry name" value="Arf"/>
    <property type="match status" value="1"/>
</dbReference>
<sequence length="53" mass="5644">GLGLYDLRNRIWHIQGTCALTGDGLYEGMDWLATTLKRLQASGASTSVAGASF</sequence>
<evidence type="ECO:0000313" key="4">
    <source>
        <dbReference type="Proteomes" id="UP000092600"/>
    </source>
</evidence>
<organism evidence="3 4">
    <name type="scientific">Ananas comosus</name>
    <name type="common">Pineapple</name>
    <name type="synonym">Ananas ananas</name>
    <dbReference type="NCBI Taxonomy" id="4615"/>
    <lineage>
        <taxon>Eukaryota</taxon>
        <taxon>Viridiplantae</taxon>
        <taxon>Streptophyta</taxon>
        <taxon>Embryophyta</taxon>
        <taxon>Tracheophyta</taxon>
        <taxon>Spermatophyta</taxon>
        <taxon>Magnoliopsida</taxon>
        <taxon>Liliopsida</taxon>
        <taxon>Poales</taxon>
        <taxon>Bromeliaceae</taxon>
        <taxon>Bromelioideae</taxon>
        <taxon>Ananas</taxon>
    </lineage>
</organism>
<dbReference type="Proteomes" id="UP000092600">
    <property type="component" value="Unassembled WGS sequence"/>
</dbReference>
<dbReference type="AlphaFoldDB" id="A0A199VB37"/>
<dbReference type="InterPro" id="IPR006689">
    <property type="entry name" value="Small_GTPase_ARF/SAR"/>
</dbReference>
<dbReference type="GO" id="GO:0003924">
    <property type="term" value="F:GTPase activity"/>
    <property type="evidence" value="ECO:0007669"/>
    <property type="project" value="InterPro"/>
</dbReference>
<dbReference type="Gene3D" id="3.40.50.300">
    <property type="entry name" value="P-loop containing nucleotide triphosphate hydrolases"/>
    <property type="match status" value="1"/>
</dbReference>
<reference evidence="3 4" key="1">
    <citation type="journal article" date="2016" name="DNA Res.">
        <title>The draft genome of MD-2 pineapple using hybrid error correction of long reads.</title>
        <authorList>
            <person name="Redwan R.M."/>
            <person name="Saidin A."/>
            <person name="Kumar S.V."/>
        </authorList>
    </citation>
    <scope>NUCLEOTIDE SEQUENCE [LARGE SCALE GENOMIC DNA]</scope>
    <source>
        <strain evidence="4">cv. MD2</strain>
        <tissue evidence="3">Leaf</tissue>
    </source>
</reference>
<gene>
    <name evidence="3" type="ORF">ACMD2_27154</name>
</gene>
<dbReference type="InterPro" id="IPR027417">
    <property type="entry name" value="P-loop_NTPase"/>
</dbReference>
<name>A0A199VB37_ANACO</name>
<comment type="caution">
    <text evidence="3">The sequence shown here is derived from an EMBL/GenBank/DDBJ whole genome shotgun (WGS) entry which is preliminary data.</text>
</comment>
<evidence type="ECO:0000256" key="1">
    <source>
        <dbReference type="ARBA" id="ARBA00022741"/>
    </source>
</evidence>
<evidence type="ECO:0000313" key="3">
    <source>
        <dbReference type="EMBL" id="OAY74091.1"/>
    </source>
</evidence>
<proteinExistence type="predicted"/>
<evidence type="ECO:0000256" key="2">
    <source>
        <dbReference type="ARBA" id="ARBA00023134"/>
    </source>
</evidence>
<dbReference type="SUPFAM" id="SSF52540">
    <property type="entry name" value="P-loop containing nucleoside triphosphate hydrolases"/>
    <property type="match status" value="1"/>
</dbReference>
<dbReference type="STRING" id="4615.A0A199VB37"/>
<accession>A0A199VB37</accession>
<protein>
    <submittedName>
        <fullName evidence="3">ADP-ribosylation factor</fullName>
    </submittedName>
</protein>
<keyword evidence="2" id="KW-0342">GTP-binding</keyword>
<dbReference type="EMBL" id="LSRQ01002509">
    <property type="protein sequence ID" value="OAY74091.1"/>
    <property type="molecule type" value="Genomic_DNA"/>
</dbReference>
<dbReference type="GO" id="GO:0005525">
    <property type="term" value="F:GTP binding"/>
    <property type="evidence" value="ECO:0007669"/>
    <property type="project" value="UniProtKB-KW"/>
</dbReference>